<dbReference type="Gene3D" id="1.10.390.10">
    <property type="entry name" value="Neutral Protease Domain 2"/>
    <property type="match status" value="1"/>
</dbReference>
<dbReference type="SUPFAM" id="SSF55486">
    <property type="entry name" value="Metalloproteases ('zincins'), catalytic domain"/>
    <property type="match status" value="1"/>
</dbReference>
<feature type="site" description="Transition state stabilizer" evidence="10">
    <location>
        <position position="439"/>
    </location>
</feature>
<dbReference type="Gene3D" id="1.25.50.20">
    <property type="match status" value="1"/>
</dbReference>
<feature type="binding site" evidence="9">
    <location>
        <position position="357"/>
    </location>
    <ligand>
        <name>Zn(2+)</name>
        <dbReference type="ChEBI" id="CHEBI:29105"/>
        <note>catalytic</note>
    </ligand>
</feature>
<keyword evidence="5 11" id="KW-0378">Hydrolase</keyword>
<dbReference type="InterPro" id="IPR014782">
    <property type="entry name" value="Peptidase_M1_dom"/>
</dbReference>
<dbReference type="FunFam" id="1.10.390.10:FF:000001">
    <property type="entry name" value="Aminopeptidase"/>
    <property type="match status" value="1"/>
</dbReference>
<evidence type="ECO:0000256" key="10">
    <source>
        <dbReference type="PIRSR" id="PIRSR634016-4"/>
    </source>
</evidence>
<feature type="domain" description="Aminopeptidase N-like N-terminal" evidence="14">
    <location>
        <begin position="43"/>
        <end position="228"/>
    </location>
</feature>
<dbReference type="PRINTS" id="PR00756">
    <property type="entry name" value="ALADIPTASE"/>
</dbReference>
<dbReference type="CDD" id="cd09601">
    <property type="entry name" value="M1_APN-Q_like"/>
    <property type="match status" value="1"/>
</dbReference>
<feature type="binding site" evidence="9">
    <location>
        <position position="376"/>
    </location>
    <ligand>
        <name>Zn(2+)</name>
        <dbReference type="ChEBI" id="CHEBI:29105"/>
        <note>catalytic</note>
    </ligand>
</feature>
<dbReference type="InterPro" id="IPR027268">
    <property type="entry name" value="Peptidase_M4/M1_CTD_sf"/>
</dbReference>
<comment type="caution">
    <text evidence="15">The sequence shown here is derived from an EMBL/GenBank/DDBJ whole genome shotgun (WGS) entry which is preliminary data.</text>
</comment>
<dbReference type="FunFam" id="2.60.40.1730:FF:000002">
    <property type="entry name" value="Aminopeptidase"/>
    <property type="match status" value="1"/>
</dbReference>
<dbReference type="InterPro" id="IPR024571">
    <property type="entry name" value="ERAP1-like_C_dom"/>
</dbReference>
<keyword evidence="7 11" id="KW-0482">Metalloprotease</keyword>
<dbReference type="InterPro" id="IPR001930">
    <property type="entry name" value="Peptidase_M1"/>
</dbReference>
<feature type="active site" description="Proton acceptor" evidence="8">
    <location>
        <position position="354"/>
    </location>
</feature>
<dbReference type="InterPro" id="IPR045357">
    <property type="entry name" value="Aminopeptidase_N-like_N"/>
</dbReference>
<keyword evidence="4 9" id="KW-0479">Metal-binding</keyword>
<evidence type="ECO:0000256" key="11">
    <source>
        <dbReference type="RuleBase" id="RU364040"/>
    </source>
</evidence>
<dbReference type="Pfam" id="PF11838">
    <property type="entry name" value="ERAP1_C"/>
    <property type="match status" value="1"/>
</dbReference>
<proteinExistence type="inferred from homology"/>
<dbReference type="SUPFAM" id="SSF63737">
    <property type="entry name" value="Leukotriene A4 hydrolase N-terminal domain"/>
    <property type="match status" value="1"/>
</dbReference>
<evidence type="ECO:0000259" key="13">
    <source>
        <dbReference type="Pfam" id="PF11838"/>
    </source>
</evidence>
<gene>
    <name evidence="15" type="primary">APE2_1</name>
    <name evidence="15" type="ORF">HK099_003842</name>
</gene>
<dbReference type="GO" id="GO:0008270">
    <property type="term" value="F:zinc ion binding"/>
    <property type="evidence" value="ECO:0007669"/>
    <property type="project" value="UniProtKB-UniRule"/>
</dbReference>
<evidence type="ECO:0000256" key="8">
    <source>
        <dbReference type="PIRSR" id="PIRSR634016-1"/>
    </source>
</evidence>
<evidence type="ECO:0000313" key="16">
    <source>
        <dbReference type="Proteomes" id="UP001211065"/>
    </source>
</evidence>
<sequence length="936" mass="107837">MGCNSSAETVVANKFATANKEEIHQCQIKCSSSSRQVLPTNVKPLRYEVGLTPNFTEPFKYKGFVKVSLIVNETSQKIICNVKELEIISVHIIKNSKEKEAAKNFTVNQELQQLETEFENSLIKDENLTFVVEFFGFHNDKFGGFYRSSVEDEESEFKWLMVTQFQSTDCRRAFPCWDEPSLKAQFDITLRIPKTLTALSNESIENEVIENDLKVVKFNTTPKMSTYLVAFAVGQLEYLSETIDVCKALKNCTSICNEVKSKLVPVTVKVWTGIGEKQKGKFALDIAIYCLKMFTEIFKVPYPLSKMDILCVDDFTAGAMENWGLITFTPEFILCDEYSTLQTKMDVAETVAHEIAHQWFGNLVTMNWWDDLWLNEGFATFISMIAMDLRFPDWSYFNTYITEDYDDGLERDSMHTSHPIQAAVKIPSEINDIFDDITYSKASGVIRMLYYFVGKETFNIGVSSYLKSFSYQNAVSEDLWDHLGKSSGINISSLMKTWITQVGYPLLRVLEEKYNEKNQEMTITLRQERFLTSQNFNVTDSNSLWSIPLGLKTNEKDYNFLMCKKEETFTFKYKKDKNSYWKMNNQLYGFFRVLLNPEESIKLCRMNDLPPSEKIGLISDSFALARAGLTSIADSLELLNEFLSEDDVYILKTIASILQNLISIIYKEDTKVLHSLKKFQKKIFYRHLKIVGWEYIENEDHFTQLKRTVVILSLADVGEESVIMEFDARMKKYMNGELGALNSNLVQKGLDLHLQSSKNQLEEIKRLLHLYATSPNDDVKVQSLQSLGCTSSPEAIDYLLKDALLNLNVIKSYDVRTVLYNLTYNSPIPLIVKPLLWKWFKKNWDVLVDRYYTTKGSLKAILVICTSTSVDKEFISEIKSWAAGEDCTEEIVKQKRLLILKSLKSKLEYSLEEIENNARFIEISKSELLKWAELNK</sequence>
<dbReference type="Proteomes" id="UP001211065">
    <property type="component" value="Unassembled WGS sequence"/>
</dbReference>
<accession>A0AAD5U4D9</accession>
<keyword evidence="3 11" id="KW-0645">Protease</keyword>
<evidence type="ECO:0000256" key="7">
    <source>
        <dbReference type="ARBA" id="ARBA00023049"/>
    </source>
</evidence>
<dbReference type="GO" id="GO:0043171">
    <property type="term" value="P:peptide catabolic process"/>
    <property type="evidence" value="ECO:0007669"/>
    <property type="project" value="TreeGrafter"/>
</dbReference>
<name>A0AAD5U4D9_9FUNG</name>
<evidence type="ECO:0000256" key="2">
    <source>
        <dbReference type="ARBA" id="ARBA00022438"/>
    </source>
</evidence>
<evidence type="ECO:0000256" key="5">
    <source>
        <dbReference type="ARBA" id="ARBA00022801"/>
    </source>
</evidence>
<dbReference type="PANTHER" id="PTHR11533">
    <property type="entry name" value="PROTEASE M1 ZINC METALLOPROTEASE"/>
    <property type="match status" value="1"/>
</dbReference>
<dbReference type="InterPro" id="IPR034016">
    <property type="entry name" value="M1_APN-typ"/>
</dbReference>
<keyword evidence="16" id="KW-1185">Reference proteome</keyword>
<feature type="domain" description="Peptidase M1 membrane alanine aminopeptidase" evidence="12">
    <location>
        <begin position="282"/>
        <end position="498"/>
    </location>
</feature>
<organism evidence="15 16">
    <name type="scientific">Clydaea vesicula</name>
    <dbReference type="NCBI Taxonomy" id="447962"/>
    <lineage>
        <taxon>Eukaryota</taxon>
        <taxon>Fungi</taxon>
        <taxon>Fungi incertae sedis</taxon>
        <taxon>Chytridiomycota</taxon>
        <taxon>Chytridiomycota incertae sedis</taxon>
        <taxon>Chytridiomycetes</taxon>
        <taxon>Lobulomycetales</taxon>
        <taxon>Lobulomycetaceae</taxon>
        <taxon>Clydaea</taxon>
    </lineage>
</organism>
<feature type="binding site" evidence="9">
    <location>
        <position position="353"/>
    </location>
    <ligand>
        <name>Zn(2+)</name>
        <dbReference type="ChEBI" id="CHEBI:29105"/>
        <note>catalytic</note>
    </ligand>
</feature>
<evidence type="ECO:0000256" key="4">
    <source>
        <dbReference type="ARBA" id="ARBA00022723"/>
    </source>
</evidence>
<dbReference type="GO" id="GO:0005615">
    <property type="term" value="C:extracellular space"/>
    <property type="evidence" value="ECO:0007669"/>
    <property type="project" value="TreeGrafter"/>
</dbReference>
<keyword evidence="6 9" id="KW-0862">Zinc</keyword>
<dbReference type="GO" id="GO:0006508">
    <property type="term" value="P:proteolysis"/>
    <property type="evidence" value="ECO:0007669"/>
    <property type="project" value="UniProtKB-KW"/>
</dbReference>
<feature type="domain" description="ERAP1-like C-terminal" evidence="13">
    <location>
        <begin position="582"/>
        <end position="886"/>
    </location>
</feature>
<dbReference type="Gene3D" id="2.60.40.1910">
    <property type="match status" value="1"/>
</dbReference>
<evidence type="ECO:0000256" key="6">
    <source>
        <dbReference type="ARBA" id="ARBA00022833"/>
    </source>
</evidence>
<dbReference type="Pfam" id="PF01433">
    <property type="entry name" value="Peptidase_M1"/>
    <property type="match status" value="1"/>
</dbReference>
<evidence type="ECO:0000256" key="9">
    <source>
        <dbReference type="PIRSR" id="PIRSR634016-3"/>
    </source>
</evidence>
<dbReference type="EMBL" id="JADGJW010000258">
    <property type="protein sequence ID" value="KAJ3221005.1"/>
    <property type="molecule type" value="Genomic_DNA"/>
</dbReference>
<reference evidence="15" key="1">
    <citation type="submission" date="2020-05" db="EMBL/GenBank/DDBJ databases">
        <title>Phylogenomic resolution of chytrid fungi.</title>
        <authorList>
            <person name="Stajich J.E."/>
            <person name="Amses K."/>
            <person name="Simmons R."/>
            <person name="Seto K."/>
            <person name="Myers J."/>
            <person name="Bonds A."/>
            <person name="Quandt C.A."/>
            <person name="Barry K."/>
            <person name="Liu P."/>
            <person name="Grigoriev I."/>
            <person name="Longcore J.E."/>
            <person name="James T.Y."/>
        </authorList>
    </citation>
    <scope>NUCLEOTIDE SEQUENCE</scope>
    <source>
        <strain evidence="15">JEL0476</strain>
    </source>
</reference>
<keyword evidence="2 11" id="KW-0031">Aminopeptidase</keyword>
<dbReference type="Pfam" id="PF17900">
    <property type="entry name" value="Peptidase_M1_N"/>
    <property type="match status" value="1"/>
</dbReference>
<comment type="cofactor">
    <cofactor evidence="9 11">
        <name>Zn(2+)</name>
        <dbReference type="ChEBI" id="CHEBI:29105"/>
    </cofactor>
    <text evidence="9 11">Binds 1 zinc ion per subunit.</text>
</comment>
<dbReference type="EC" id="3.4.11.-" evidence="11"/>
<dbReference type="GO" id="GO:0005737">
    <property type="term" value="C:cytoplasm"/>
    <property type="evidence" value="ECO:0007669"/>
    <property type="project" value="TreeGrafter"/>
</dbReference>
<dbReference type="GO" id="GO:0016020">
    <property type="term" value="C:membrane"/>
    <property type="evidence" value="ECO:0007669"/>
    <property type="project" value="TreeGrafter"/>
</dbReference>
<dbReference type="GO" id="GO:0042277">
    <property type="term" value="F:peptide binding"/>
    <property type="evidence" value="ECO:0007669"/>
    <property type="project" value="TreeGrafter"/>
</dbReference>
<evidence type="ECO:0000313" key="15">
    <source>
        <dbReference type="EMBL" id="KAJ3221005.1"/>
    </source>
</evidence>
<dbReference type="InterPro" id="IPR050344">
    <property type="entry name" value="Peptidase_M1_aminopeptidases"/>
</dbReference>
<evidence type="ECO:0000256" key="1">
    <source>
        <dbReference type="ARBA" id="ARBA00010136"/>
    </source>
</evidence>
<dbReference type="GO" id="GO:0070006">
    <property type="term" value="F:metalloaminopeptidase activity"/>
    <property type="evidence" value="ECO:0007669"/>
    <property type="project" value="TreeGrafter"/>
</dbReference>
<dbReference type="PANTHER" id="PTHR11533:SF174">
    <property type="entry name" value="PUROMYCIN-SENSITIVE AMINOPEPTIDASE-RELATED"/>
    <property type="match status" value="1"/>
</dbReference>
<comment type="similarity">
    <text evidence="1 11">Belongs to the peptidase M1 family.</text>
</comment>
<evidence type="ECO:0000256" key="3">
    <source>
        <dbReference type="ARBA" id="ARBA00022670"/>
    </source>
</evidence>
<dbReference type="Gene3D" id="2.60.40.1730">
    <property type="entry name" value="tricorn interacting facor f3 domain"/>
    <property type="match status" value="1"/>
</dbReference>
<dbReference type="InterPro" id="IPR042097">
    <property type="entry name" value="Aminopeptidase_N-like_N_sf"/>
</dbReference>
<evidence type="ECO:0000259" key="14">
    <source>
        <dbReference type="Pfam" id="PF17900"/>
    </source>
</evidence>
<dbReference type="AlphaFoldDB" id="A0AAD5U4D9"/>
<evidence type="ECO:0000259" key="12">
    <source>
        <dbReference type="Pfam" id="PF01433"/>
    </source>
</evidence>
<protein>
    <recommendedName>
        <fullName evidence="11">Aminopeptidase</fullName>
        <ecNumber evidence="11">3.4.11.-</ecNumber>
    </recommendedName>
</protein>